<keyword evidence="5" id="KW-1185">Reference proteome</keyword>
<dbReference type="AlphaFoldDB" id="L0DJP0"/>
<dbReference type="Gene3D" id="1.50.10.140">
    <property type="match status" value="1"/>
</dbReference>
<dbReference type="EMBL" id="CP003364">
    <property type="protein sequence ID" value="AGA28861.1"/>
    <property type="molecule type" value="Genomic_DNA"/>
</dbReference>
<accession>L0DJP0</accession>
<feature type="chain" id="PRO_5003940872" description="Glycoamylase-like domain-containing protein" evidence="2">
    <location>
        <begin position="23"/>
        <end position="569"/>
    </location>
</feature>
<dbReference type="HOGENOM" id="CLU_021468_0_0_0"/>
<evidence type="ECO:0000256" key="2">
    <source>
        <dbReference type="SAM" id="SignalP"/>
    </source>
</evidence>
<feature type="domain" description="Glycoamylase-like" evidence="3">
    <location>
        <begin position="262"/>
        <end position="432"/>
    </location>
</feature>
<feature type="compositionally biased region" description="Basic residues" evidence="1">
    <location>
        <begin position="534"/>
        <end position="543"/>
    </location>
</feature>
<keyword evidence="2" id="KW-0732">Signal</keyword>
<dbReference type="Proteomes" id="UP000010798">
    <property type="component" value="Chromosome"/>
</dbReference>
<organism evidence="4 5">
    <name type="scientific">Singulisphaera acidiphila (strain ATCC BAA-1392 / DSM 18658 / VKM B-2454 / MOB10)</name>
    <dbReference type="NCBI Taxonomy" id="886293"/>
    <lineage>
        <taxon>Bacteria</taxon>
        <taxon>Pseudomonadati</taxon>
        <taxon>Planctomycetota</taxon>
        <taxon>Planctomycetia</taxon>
        <taxon>Isosphaerales</taxon>
        <taxon>Isosphaeraceae</taxon>
        <taxon>Singulisphaera</taxon>
    </lineage>
</organism>
<dbReference type="OrthoDB" id="9769991at2"/>
<sequence length="569" mass="61762">MIPRKVAATMALTLLSPAVAMAEPGGLGPEDRVQLATYARDTWRSIEAITSGVDLPADSLRREGDVWIPTGLTSPSNIAAYLWSTLAAENLGLITRDESSRRLSRTLEAISRLERSNGFYYNWYDPTSGEKSTTWPGGGPVRPFLSSVDNGWLAAALMVLNNARPDLRPVVEPLLDPMNFAFFYNPYDASNPVAHPGLLRGGYWPDEQAFTEFHYGTLNTEPRIASYVGIARGQLPGEHYYRMHRAGGSPGSPTRNYAGVPVVEGTQDVRGIRLVPTWDGTMFEALMVTLFVPEAEWAPESWGVNHPLYVKAQIDFGLKDPRLGFWGVSASCDPEGGYYAFGVPGVGAWSSINPPAHGREGVVTPHASLLALRYAPAETMTNLRTMTERFPVVYGPHGFLDSVDVITGRVSDRILILDQGMILAAIANALNGDVLVRAFSDGAVEAAVRPLIAPERFEAGFASTTAPHTPKVVPVSAADASVLTVETEWVSDLPSVPPIPAPHLSRSRKTTAQAPFALEETLQATIEGRPGQPLKRRGRKGHRGRDANSADQEQQLTQAPPDEQRFGTC</sequence>
<evidence type="ECO:0000313" key="4">
    <source>
        <dbReference type="EMBL" id="AGA28861.1"/>
    </source>
</evidence>
<evidence type="ECO:0000313" key="5">
    <source>
        <dbReference type="Proteomes" id="UP000010798"/>
    </source>
</evidence>
<dbReference type="Pfam" id="PF10091">
    <property type="entry name" value="Glycoamylase"/>
    <property type="match status" value="1"/>
</dbReference>
<evidence type="ECO:0000256" key="1">
    <source>
        <dbReference type="SAM" id="MobiDB-lite"/>
    </source>
</evidence>
<evidence type="ECO:0000259" key="3">
    <source>
        <dbReference type="Pfam" id="PF10091"/>
    </source>
</evidence>
<reference evidence="4 5" key="1">
    <citation type="submission" date="2012-02" db="EMBL/GenBank/DDBJ databases">
        <title>Complete sequence of chromosome of Singulisphaera acidiphila DSM 18658.</title>
        <authorList>
            <consortium name="US DOE Joint Genome Institute (JGI-PGF)"/>
            <person name="Lucas S."/>
            <person name="Copeland A."/>
            <person name="Lapidus A."/>
            <person name="Glavina del Rio T."/>
            <person name="Dalin E."/>
            <person name="Tice H."/>
            <person name="Bruce D."/>
            <person name="Goodwin L."/>
            <person name="Pitluck S."/>
            <person name="Peters L."/>
            <person name="Ovchinnikova G."/>
            <person name="Chertkov O."/>
            <person name="Kyrpides N."/>
            <person name="Mavromatis K."/>
            <person name="Ivanova N."/>
            <person name="Brettin T."/>
            <person name="Detter J.C."/>
            <person name="Han C."/>
            <person name="Larimer F."/>
            <person name="Land M."/>
            <person name="Hauser L."/>
            <person name="Markowitz V."/>
            <person name="Cheng J.-F."/>
            <person name="Hugenholtz P."/>
            <person name="Woyke T."/>
            <person name="Wu D."/>
            <person name="Tindall B."/>
            <person name="Pomrenke H."/>
            <person name="Brambilla E."/>
            <person name="Klenk H.-P."/>
            <person name="Eisen J.A."/>
        </authorList>
    </citation>
    <scope>NUCLEOTIDE SEQUENCE [LARGE SCALE GENOMIC DNA]</scope>
    <source>
        <strain evidence="5">ATCC BAA-1392 / DSM 18658 / VKM B-2454 / MOB10</strain>
    </source>
</reference>
<dbReference type="STRING" id="886293.Sinac_4684"/>
<name>L0DJP0_SINAD</name>
<dbReference type="RefSeq" id="WP_015247975.1">
    <property type="nucleotide sequence ID" value="NC_019892.1"/>
</dbReference>
<feature type="signal peptide" evidence="2">
    <location>
        <begin position="1"/>
        <end position="22"/>
    </location>
</feature>
<proteinExistence type="predicted"/>
<feature type="compositionally biased region" description="Polar residues" evidence="1">
    <location>
        <begin position="549"/>
        <end position="558"/>
    </location>
</feature>
<dbReference type="InterPro" id="IPR019282">
    <property type="entry name" value="Glycoamylase-like_cons_dom"/>
</dbReference>
<dbReference type="eggNOG" id="COG3459">
    <property type="taxonomic scope" value="Bacteria"/>
</dbReference>
<gene>
    <name evidence="4" type="ordered locus">Sinac_4684</name>
</gene>
<protein>
    <recommendedName>
        <fullName evidence="3">Glycoamylase-like domain-containing protein</fullName>
    </recommendedName>
</protein>
<feature type="region of interest" description="Disordered" evidence="1">
    <location>
        <begin position="523"/>
        <end position="569"/>
    </location>
</feature>
<dbReference type="KEGG" id="saci:Sinac_4684"/>